<gene>
    <name evidence="3" type="ORF">A3D26_03700</name>
</gene>
<evidence type="ECO:0000256" key="2">
    <source>
        <dbReference type="SAM" id="Phobius"/>
    </source>
</evidence>
<sequence>MLQEQKGFVPIFILLMILIAGATGTFLYKINKGEIKTASLAELPIPQSIKENFPINPENPQKAEEKPQQDSNTPILVPTPGQSSTPTPTPTPNSTAKTTPTPTPTQATTSVKASTITKKVLAVIYNPVLKSGKKLHEEAGWNDPIAQTSAVVNSVEKSSSGVVDFEIEFAERDEWPPTINKPRHTEDSYKKCRGIFSESNTTDCESGVHADYAQIWSEQNLCSRISSGAIDAVFLYGPAYAGWDEFAYKIPGNKFPYNAPSNYWLYYGRNYNIPDCNNKTIYVLGWIYQRGTAEALHSFGHWIETALAMTVGRGAWDATCSTSGDFNKFTCINKDLKSSSPATVANCGNVHYPPNGTSDYNYANTNEVKHTCDSYLNYPATGSTKEENCSAWGCNQQGYLEWWMYRIPRLSGATDGNLKNWWKYVVDFDNAVVEAKK</sequence>
<dbReference type="STRING" id="1797516.A3D26_03700"/>
<dbReference type="AlphaFoldDB" id="A0A1G1V4R6"/>
<dbReference type="Proteomes" id="UP000178319">
    <property type="component" value="Unassembled WGS sequence"/>
</dbReference>
<proteinExistence type="predicted"/>
<evidence type="ECO:0000256" key="1">
    <source>
        <dbReference type="SAM" id="MobiDB-lite"/>
    </source>
</evidence>
<evidence type="ECO:0000313" key="4">
    <source>
        <dbReference type="Proteomes" id="UP000178319"/>
    </source>
</evidence>
<reference evidence="3 4" key="1">
    <citation type="journal article" date="2016" name="Nat. Commun.">
        <title>Thousands of microbial genomes shed light on interconnected biogeochemical processes in an aquifer system.</title>
        <authorList>
            <person name="Anantharaman K."/>
            <person name="Brown C.T."/>
            <person name="Hug L.A."/>
            <person name="Sharon I."/>
            <person name="Castelle C.J."/>
            <person name="Probst A.J."/>
            <person name="Thomas B.C."/>
            <person name="Singh A."/>
            <person name="Wilkins M.J."/>
            <person name="Karaoz U."/>
            <person name="Brodie E.L."/>
            <person name="Williams K.H."/>
            <person name="Hubbard S.S."/>
            <person name="Banfield J.F."/>
        </authorList>
    </citation>
    <scope>NUCLEOTIDE SEQUENCE [LARGE SCALE GENOMIC DNA]</scope>
</reference>
<dbReference type="EMBL" id="MHBZ01000036">
    <property type="protein sequence ID" value="OGY10388.1"/>
    <property type="molecule type" value="Genomic_DNA"/>
</dbReference>
<organism evidence="3 4">
    <name type="scientific">Candidatus Blackburnbacteria bacterium RIFCSPHIGHO2_02_FULL_44_20</name>
    <dbReference type="NCBI Taxonomy" id="1797516"/>
    <lineage>
        <taxon>Bacteria</taxon>
        <taxon>Candidatus Blackburniibacteriota</taxon>
    </lineage>
</organism>
<protein>
    <submittedName>
        <fullName evidence="3">Uncharacterized protein</fullName>
    </submittedName>
</protein>
<keyword evidence="2" id="KW-0812">Transmembrane</keyword>
<feature type="compositionally biased region" description="Low complexity" evidence="1">
    <location>
        <begin position="78"/>
        <end position="110"/>
    </location>
</feature>
<evidence type="ECO:0000313" key="3">
    <source>
        <dbReference type="EMBL" id="OGY10388.1"/>
    </source>
</evidence>
<comment type="caution">
    <text evidence="3">The sequence shown here is derived from an EMBL/GenBank/DDBJ whole genome shotgun (WGS) entry which is preliminary data.</text>
</comment>
<keyword evidence="2" id="KW-0472">Membrane</keyword>
<feature type="transmembrane region" description="Helical" evidence="2">
    <location>
        <begin position="7"/>
        <end position="28"/>
    </location>
</feature>
<keyword evidence="2" id="KW-1133">Transmembrane helix</keyword>
<accession>A0A1G1V4R6</accession>
<feature type="region of interest" description="Disordered" evidence="1">
    <location>
        <begin position="51"/>
        <end position="112"/>
    </location>
</feature>
<name>A0A1G1V4R6_9BACT</name>